<gene>
    <name evidence="2" type="ORF">H4W80_012118</name>
</gene>
<feature type="region of interest" description="Disordered" evidence="1">
    <location>
        <begin position="1"/>
        <end position="21"/>
    </location>
</feature>
<organism evidence="2 3">
    <name type="scientific">Nonomuraea angiospora</name>
    <dbReference type="NCBI Taxonomy" id="46172"/>
    <lineage>
        <taxon>Bacteria</taxon>
        <taxon>Bacillati</taxon>
        <taxon>Actinomycetota</taxon>
        <taxon>Actinomycetes</taxon>
        <taxon>Streptosporangiales</taxon>
        <taxon>Streptosporangiaceae</taxon>
        <taxon>Nonomuraea</taxon>
    </lineage>
</organism>
<dbReference type="EMBL" id="JADBEK010000001">
    <property type="protein sequence ID" value="MBE1593860.1"/>
    <property type="molecule type" value="Genomic_DNA"/>
</dbReference>
<dbReference type="Proteomes" id="UP000633509">
    <property type="component" value="Unassembled WGS sequence"/>
</dbReference>
<keyword evidence="3" id="KW-1185">Reference proteome</keyword>
<protein>
    <submittedName>
        <fullName evidence="2">Uncharacterized protein</fullName>
    </submittedName>
</protein>
<evidence type="ECO:0000313" key="2">
    <source>
        <dbReference type="EMBL" id="MBE1593860.1"/>
    </source>
</evidence>
<reference evidence="2 3" key="1">
    <citation type="submission" date="2020-10" db="EMBL/GenBank/DDBJ databases">
        <title>Sequencing the genomes of 1000 actinobacteria strains.</title>
        <authorList>
            <person name="Klenk H.-P."/>
        </authorList>
    </citation>
    <scope>NUCLEOTIDE SEQUENCE [LARGE SCALE GENOMIC DNA]</scope>
    <source>
        <strain evidence="2 3">DSM 43173</strain>
    </source>
</reference>
<dbReference type="RefSeq" id="WP_192793157.1">
    <property type="nucleotide sequence ID" value="NZ_JADBEK010000001.1"/>
</dbReference>
<proteinExistence type="predicted"/>
<evidence type="ECO:0000313" key="3">
    <source>
        <dbReference type="Proteomes" id="UP000633509"/>
    </source>
</evidence>
<sequence length="53" mass="5976">MIDNPSSQVRRPEVRRRNVDERGVRVLAGPERTAVRMTVRSGPPRPQSLANPL</sequence>
<name>A0ABR9MMQ5_9ACTN</name>
<accession>A0ABR9MMQ5</accession>
<evidence type="ECO:0000256" key="1">
    <source>
        <dbReference type="SAM" id="MobiDB-lite"/>
    </source>
</evidence>
<comment type="caution">
    <text evidence="2">The sequence shown here is derived from an EMBL/GenBank/DDBJ whole genome shotgun (WGS) entry which is preliminary data.</text>
</comment>
<feature type="compositionally biased region" description="Basic and acidic residues" evidence="1">
    <location>
        <begin position="10"/>
        <end position="21"/>
    </location>
</feature>